<dbReference type="Pfam" id="PF01263">
    <property type="entry name" value="Aldose_epim"/>
    <property type="match status" value="1"/>
</dbReference>
<dbReference type="AlphaFoldDB" id="A0A090T8T7"/>
<dbReference type="EMBL" id="BBMT01000006">
    <property type="protein sequence ID" value="GAL35164.1"/>
    <property type="molecule type" value="Genomic_DNA"/>
</dbReference>
<keyword evidence="2" id="KW-1185">Reference proteome</keyword>
<dbReference type="EC" id="5.1.3.3" evidence="1"/>
<organism evidence="1 2">
    <name type="scientific">Vibrio maritimus</name>
    <dbReference type="NCBI Taxonomy" id="990268"/>
    <lineage>
        <taxon>Bacteria</taxon>
        <taxon>Pseudomonadati</taxon>
        <taxon>Pseudomonadota</taxon>
        <taxon>Gammaproteobacteria</taxon>
        <taxon>Vibrionales</taxon>
        <taxon>Vibrionaceae</taxon>
        <taxon>Vibrio</taxon>
    </lineage>
</organism>
<dbReference type="InterPro" id="IPR008183">
    <property type="entry name" value="Aldose_1/G6P_1-epimerase"/>
</dbReference>
<accession>A0A090T8T7</accession>
<evidence type="ECO:0000313" key="2">
    <source>
        <dbReference type="Proteomes" id="UP000029224"/>
    </source>
</evidence>
<comment type="caution">
    <text evidence="1">The sequence shown here is derived from an EMBL/GenBank/DDBJ whole genome shotgun (WGS) entry which is preliminary data.</text>
</comment>
<keyword evidence="1" id="KW-0413">Isomerase</keyword>
<dbReference type="CDD" id="cd01081">
    <property type="entry name" value="Aldose_epim"/>
    <property type="match status" value="1"/>
</dbReference>
<dbReference type="GO" id="GO:0030246">
    <property type="term" value="F:carbohydrate binding"/>
    <property type="evidence" value="ECO:0007669"/>
    <property type="project" value="InterPro"/>
</dbReference>
<name>A0A090T8T7_9VIBR</name>
<dbReference type="GO" id="GO:0004034">
    <property type="term" value="F:aldose 1-epimerase activity"/>
    <property type="evidence" value="ECO:0007669"/>
    <property type="project" value="UniProtKB-EC"/>
</dbReference>
<dbReference type="InterPro" id="IPR014718">
    <property type="entry name" value="GH-type_carb-bd"/>
</dbReference>
<dbReference type="GO" id="GO:0005975">
    <property type="term" value="P:carbohydrate metabolic process"/>
    <property type="evidence" value="ECO:0007669"/>
    <property type="project" value="InterPro"/>
</dbReference>
<dbReference type="OrthoDB" id="9808779at2"/>
<reference evidence="1 2" key="2">
    <citation type="submission" date="2014-09" db="EMBL/GenBank/DDBJ databases">
        <authorList>
            <consortium name="NBRP consortium"/>
            <person name="Sawabe T."/>
            <person name="Meirelles P."/>
            <person name="Nakanishi M."/>
            <person name="Sayaka M."/>
            <person name="Hattori M."/>
            <person name="Ohkuma M."/>
        </authorList>
    </citation>
    <scope>NUCLEOTIDE SEQUENCE [LARGE SCALE GENOMIC DNA]</scope>
    <source>
        <strain evidence="1 2">JCM 19240</strain>
    </source>
</reference>
<dbReference type="SUPFAM" id="SSF74650">
    <property type="entry name" value="Galactose mutarotase-like"/>
    <property type="match status" value="1"/>
</dbReference>
<reference evidence="1 2" key="1">
    <citation type="submission" date="2014-09" db="EMBL/GenBank/DDBJ databases">
        <title>Vibrio maritimus JCM 19240. (C210) whole genome shotgun sequence.</title>
        <authorList>
            <person name="Sawabe T."/>
            <person name="Meirelles P."/>
            <person name="Nakanishi M."/>
            <person name="Sayaka M."/>
            <person name="Hattori M."/>
            <person name="Ohkuma M."/>
        </authorList>
    </citation>
    <scope>NUCLEOTIDE SEQUENCE [LARGE SCALE GENOMIC DNA]</scope>
    <source>
        <strain evidence="1 2">JCM 19240</strain>
    </source>
</reference>
<dbReference type="InterPro" id="IPR011013">
    <property type="entry name" value="Gal_mutarotase_sf_dom"/>
</dbReference>
<evidence type="ECO:0000313" key="1">
    <source>
        <dbReference type="EMBL" id="GAL35164.1"/>
    </source>
</evidence>
<dbReference type="Proteomes" id="UP000029224">
    <property type="component" value="Unassembled WGS sequence"/>
</dbReference>
<protein>
    <submittedName>
        <fullName evidence="1">Putative aldose-1-epimerase</fullName>
        <ecNumber evidence="1">5.1.3.3</ecNumber>
    </submittedName>
</protein>
<dbReference type="Gene3D" id="2.70.98.10">
    <property type="match status" value="1"/>
</dbReference>
<sequence>MFKITQDNFGHFGSLQIKNSKRGILLEIIQDFGAVINKLIINSSPFSFIQGYQNAEELTKTHPFFSRSAKLFPFPNRLENGQYQFQQQTFTLPANFPWSQDAVHGLLYNQPFSILRTDANVDYAEVTLRYNTEHLCAGFPHSFLLDVIYRIDIDGVLTCTTEITNTGDNSLPYGDAWHPYFSLGCERDQVKLTMPSSQELVSESGLPTGSFKPFDQFAKGAWLGDAELNHCFQFELSRPIALSLERADQRASIRYQQDASYPFIQLYTPNSESTLAIEPMTCPANAFNNHIGLKELSPNQLERFSWQCQVSYQA</sequence>
<proteinExistence type="predicted"/>
<gene>
    <name evidence="1" type="ORF">JCM19240_3534</name>
</gene>